<dbReference type="Proteomes" id="UP000265618">
    <property type="component" value="Unassembled WGS sequence"/>
</dbReference>
<keyword evidence="2" id="KW-1185">Reference proteome</keyword>
<dbReference type="AlphaFoldDB" id="A0A391P1Y0"/>
<proteinExistence type="predicted"/>
<organism evidence="1 2">
    <name type="scientific">Kipferlia bialata</name>
    <dbReference type="NCBI Taxonomy" id="797122"/>
    <lineage>
        <taxon>Eukaryota</taxon>
        <taxon>Metamonada</taxon>
        <taxon>Carpediemonas-like organisms</taxon>
        <taxon>Kipferlia</taxon>
    </lineage>
</organism>
<gene>
    <name evidence="1" type="ORF">KIPB_004333</name>
</gene>
<evidence type="ECO:0000313" key="2">
    <source>
        <dbReference type="Proteomes" id="UP000265618"/>
    </source>
</evidence>
<sequence length="197" mass="21913">MEKGAFCIHGPITATRGVVFCPPADTTQLEIMTVLKGVLIYNNMKRPPTVVSTHVALSAFATLQHYATHGLPHLFAGCTAESILPRAVWEATPPALRVHYQTVAVMQLPAKAEAERDWDYSMGPISLEMLQNACNHVPDKCRGRTDNMHMDPSMQRIISLSLKNGQCHALYWAYSEAEVAEVAKEDQKRDWAKIVVQ</sequence>
<dbReference type="EMBL" id="BDIP01000917">
    <property type="protein sequence ID" value="GCA62562.1"/>
    <property type="molecule type" value="Genomic_DNA"/>
</dbReference>
<accession>A0A391P1Y0</accession>
<comment type="caution">
    <text evidence="1">The sequence shown here is derived from an EMBL/GenBank/DDBJ whole genome shotgun (WGS) entry which is preliminary data.</text>
</comment>
<name>A0A391P1Y0_9EUKA</name>
<evidence type="ECO:0000313" key="1">
    <source>
        <dbReference type="EMBL" id="GCA62562.1"/>
    </source>
</evidence>
<reference evidence="1 2" key="1">
    <citation type="journal article" date="2018" name="PLoS ONE">
        <title>The draft genome of Kipferlia bialata reveals reductive genome evolution in fornicate parasites.</title>
        <authorList>
            <person name="Tanifuji G."/>
            <person name="Takabayashi S."/>
            <person name="Kume K."/>
            <person name="Takagi M."/>
            <person name="Nakayama T."/>
            <person name="Kamikawa R."/>
            <person name="Inagaki Y."/>
            <person name="Hashimoto T."/>
        </authorList>
    </citation>
    <scope>NUCLEOTIDE SEQUENCE [LARGE SCALE GENOMIC DNA]</scope>
    <source>
        <strain evidence="1">NY0173</strain>
    </source>
</reference>
<protein>
    <submittedName>
        <fullName evidence="1">Uncharacterized protein</fullName>
    </submittedName>
</protein>